<evidence type="ECO:0000256" key="5">
    <source>
        <dbReference type="ARBA" id="ARBA00022723"/>
    </source>
</evidence>
<dbReference type="GO" id="GO:0004523">
    <property type="term" value="F:RNA-DNA hybrid ribonuclease activity"/>
    <property type="evidence" value="ECO:0007669"/>
    <property type="project" value="TreeGrafter"/>
</dbReference>
<dbReference type="InterPro" id="IPR008918">
    <property type="entry name" value="HhH2"/>
</dbReference>
<dbReference type="GO" id="GO:0030145">
    <property type="term" value="F:manganese ion binding"/>
    <property type="evidence" value="ECO:0007669"/>
    <property type="project" value="TreeGrafter"/>
</dbReference>
<dbReference type="Gene3D" id="1.10.150.20">
    <property type="entry name" value="5' to 3' exonuclease, C-terminal subdomain"/>
    <property type="match status" value="1"/>
</dbReference>
<protein>
    <submittedName>
        <fullName evidence="17">Flap endonuclease 1</fullName>
    </submittedName>
</protein>
<dbReference type="SMART" id="SM00279">
    <property type="entry name" value="HhH2"/>
    <property type="match status" value="1"/>
</dbReference>
<evidence type="ECO:0000256" key="15">
    <source>
        <dbReference type="SAM" id="MobiDB-lite"/>
    </source>
</evidence>
<evidence type="ECO:0000256" key="3">
    <source>
        <dbReference type="ARBA" id="ARBA00022705"/>
    </source>
</evidence>
<keyword evidence="11" id="KW-0496">Mitochondrion</keyword>
<dbReference type="GO" id="GO:0017108">
    <property type="term" value="F:5'-flap endonuclease activity"/>
    <property type="evidence" value="ECO:0007669"/>
    <property type="project" value="TreeGrafter"/>
</dbReference>
<evidence type="ECO:0000256" key="1">
    <source>
        <dbReference type="ARBA" id="ARBA00001946"/>
    </source>
</evidence>
<dbReference type="InterPro" id="IPR006084">
    <property type="entry name" value="XPG/Rad2"/>
</dbReference>
<keyword evidence="10" id="KW-0460">Magnesium</keyword>
<dbReference type="GO" id="GO:0005634">
    <property type="term" value="C:nucleus"/>
    <property type="evidence" value="ECO:0007669"/>
    <property type="project" value="TreeGrafter"/>
</dbReference>
<evidence type="ECO:0000256" key="14">
    <source>
        <dbReference type="ARBA" id="ARBA00034726"/>
    </source>
</evidence>
<keyword evidence="5" id="KW-0479">Metal-binding</keyword>
<evidence type="ECO:0000256" key="2">
    <source>
        <dbReference type="ARBA" id="ARBA00022553"/>
    </source>
</evidence>
<dbReference type="CDD" id="cd09907">
    <property type="entry name" value="H3TH_FEN1-Euk"/>
    <property type="match status" value="1"/>
</dbReference>
<dbReference type="AlphaFoldDB" id="A0AA35WKL9"/>
<accession>A0AA35WKL9</accession>
<feature type="domain" description="XPG-I" evidence="16">
    <location>
        <begin position="1"/>
        <end position="54"/>
    </location>
</feature>
<dbReference type="Pfam" id="PF00867">
    <property type="entry name" value="XPG_I"/>
    <property type="match status" value="1"/>
</dbReference>
<keyword evidence="12" id="KW-0234">DNA repair</keyword>
<dbReference type="EMBL" id="CASHTH010002037">
    <property type="protein sequence ID" value="CAI8023859.1"/>
    <property type="molecule type" value="Genomic_DNA"/>
</dbReference>
<reference evidence="17" key="1">
    <citation type="submission" date="2023-03" db="EMBL/GenBank/DDBJ databases">
        <authorList>
            <person name="Steffen K."/>
            <person name="Cardenas P."/>
        </authorList>
    </citation>
    <scope>NUCLEOTIDE SEQUENCE</scope>
</reference>
<dbReference type="PANTHER" id="PTHR11081:SF9">
    <property type="entry name" value="FLAP ENDONUCLEASE 1"/>
    <property type="match status" value="1"/>
</dbReference>
<dbReference type="GO" id="GO:0003677">
    <property type="term" value="F:DNA binding"/>
    <property type="evidence" value="ECO:0007669"/>
    <property type="project" value="InterPro"/>
</dbReference>
<evidence type="ECO:0000256" key="8">
    <source>
        <dbReference type="ARBA" id="ARBA00022801"/>
    </source>
</evidence>
<comment type="cofactor">
    <cofactor evidence="1">
        <name>Mg(2+)</name>
        <dbReference type="ChEBI" id="CHEBI:18420"/>
    </cofactor>
</comment>
<evidence type="ECO:0000259" key="16">
    <source>
        <dbReference type="Pfam" id="PF00867"/>
    </source>
</evidence>
<keyword evidence="8" id="KW-0378">Hydrolase</keyword>
<keyword evidence="9" id="KW-0269">Exonuclease</keyword>
<dbReference type="InterPro" id="IPR036279">
    <property type="entry name" value="5-3_exonuclease_C_sf"/>
</dbReference>
<keyword evidence="18" id="KW-1185">Reference proteome</keyword>
<dbReference type="FunFam" id="1.10.150.20:FF:000009">
    <property type="entry name" value="Flap endonuclease 1"/>
    <property type="match status" value="1"/>
</dbReference>
<keyword evidence="3" id="KW-0235">DNA replication</keyword>
<evidence type="ECO:0000256" key="9">
    <source>
        <dbReference type="ARBA" id="ARBA00022839"/>
    </source>
</evidence>
<keyword evidence="4" id="KW-0540">Nuclease</keyword>
<dbReference type="GO" id="GO:0008409">
    <property type="term" value="F:5'-3' exonuclease activity"/>
    <property type="evidence" value="ECO:0007669"/>
    <property type="project" value="TreeGrafter"/>
</dbReference>
<evidence type="ECO:0000256" key="10">
    <source>
        <dbReference type="ARBA" id="ARBA00022842"/>
    </source>
</evidence>
<evidence type="ECO:0000256" key="7">
    <source>
        <dbReference type="ARBA" id="ARBA00022763"/>
    </source>
</evidence>
<evidence type="ECO:0000256" key="13">
    <source>
        <dbReference type="ARBA" id="ARBA00023242"/>
    </source>
</evidence>
<evidence type="ECO:0000313" key="17">
    <source>
        <dbReference type="EMBL" id="CAI8023859.1"/>
    </source>
</evidence>
<organism evidence="17 18">
    <name type="scientific">Geodia barretti</name>
    <name type="common">Barrett's horny sponge</name>
    <dbReference type="NCBI Taxonomy" id="519541"/>
    <lineage>
        <taxon>Eukaryota</taxon>
        <taxon>Metazoa</taxon>
        <taxon>Porifera</taxon>
        <taxon>Demospongiae</taxon>
        <taxon>Heteroscleromorpha</taxon>
        <taxon>Tetractinellida</taxon>
        <taxon>Astrophorina</taxon>
        <taxon>Geodiidae</taxon>
        <taxon>Geodia</taxon>
    </lineage>
</organism>
<keyword evidence="7" id="KW-0227">DNA damage</keyword>
<dbReference type="PANTHER" id="PTHR11081">
    <property type="entry name" value="FLAP ENDONUCLEASE FAMILY MEMBER"/>
    <property type="match status" value="1"/>
</dbReference>
<keyword evidence="13" id="KW-0539">Nucleus</keyword>
<evidence type="ECO:0000256" key="11">
    <source>
        <dbReference type="ARBA" id="ARBA00023128"/>
    </source>
</evidence>
<dbReference type="GO" id="GO:0000287">
    <property type="term" value="F:magnesium ion binding"/>
    <property type="evidence" value="ECO:0007669"/>
    <property type="project" value="TreeGrafter"/>
</dbReference>
<dbReference type="InterPro" id="IPR006086">
    <property type="entry name" value="XPG-I_dom"/>
</dbReference>
<feature type="region of interest" description="Disordered" evidence="15">
    <location>
        <begin position="161"/>
        <end position="201"/>
    </location>
</feature>
<keyword evidence="2" id="KW-0597">Phosphoprotein</keyword>
<dbReference type="GO" id="GO:0006260">
    <property type="term" value="P:DNA replication"/>
    <property type="evidence" value="ECO:0007669"/>
    <property type="project" value="UniProtKB-KW"/>
</dbReference>
<sequence>MDALTFGSSILLRHLTASEQKKLPIREITLDHLLTDIGLTQSQFVDLCILLGCDYCDSVKGVGPAKGLSLIRQYGSIEKIMSNNPKLNFPENWPYEEARQLFMSPEVVKADSVELKWSKPDEAGLVQFMVEDKGFSEDRIRNGVRKLEKCKEGATQGRLDSFFTKLPSPATASKRKATGEHGHGPMRKKSKLSTPLLHKKK</sequence>
<evidence type="ECO:0000256" key="4">
    <source>
        <dbReference type="ARBA" id="ARBA00022722"/>
    </source>
</evidence>
<name>A0AA35WKL9_GEOBA</name>
<evidence type="ECO:0000256" key="6">
    <source>
        <dbReference type="ARBA" id="ARBA00022759"/>
    </source>
</evidence>
<dbReference type="SUPFAM" id="SSF47807">
    <property type="entry name" value="5' to 3' exonuclease, C-terminal subdomain"/>
    <property type="match status" value="1"/>
</dbReference>
<gene>
    <name evidence="17" type="ORF">GBAR_LOCUS13921</name>
</gene>
<evidence type="ECO:0000256" key="12">
    <source>
        <dbReference type="ARBA" id="ARBA00023204"/>
    </source>
</evidence>
<dbReference type="SUPFAM" id="SSF88723">
    <property type="entry name" value="PIN domain-like"/>
    <property type="match status" value="1"/>
</dbReference>
<dbReference type="Proteomes" id="UP001174909">
    <property type="component" value="Unassembled WGS sequence"/>
</dbReference>
<evidence type="ECO:0000313" key="18">
    <source>
        <dbReference type="Proteomes" id="UP001174909"/>
    </source>
</evidence>
<comment type="similarity">
    <text evidence="14">Belongs to the XPG/RAD2 endonuclease family. FEN1 subfamily.</text>
</comment>
<proteinExistence type="inferred from homology"/>
<feature type="compositionally biased region" description="Basic residues" evidence="15">
    <location>
        <begin position="184"/>
        <end position="201"/>
    </location>
</feature>
<dbReference type="InterPro" id="IPR029060">
    <property type="entry name" value="PIN-like_dom_sf"/>
</dbReference>
<keyword evidence="6 17" id="KW-0255">Endonuclease</keyword>
<comment type="caution">
    <text evidence="17">The sequence shown here is derived from an EMBL/GenBank/DDBJ whole genome shotgun (WGS) entry which is preliminary data.</text>
</comment>
<dbReference type="GO" id="GO:0006281">
    <property type="term" value="P:DNA repair"/>
    <property type="evidence" value="ECO:0007669"/>
    <property type="project" value="UniProtKB-KW"/>
</dbReference>